<reference evidence="2" key="1">
    <citation type="submission" date="2023-07" db="EMBL/GenBank/DDBJ databases">
        <title>Chromosome-level genome assembly of Artemia franciscana.</title>
        <authorList>
            <person name="Jo E."/>
        </authorList>
    </citation>
    <scope>NUCLEOTIDE SEQUENCE</scope>
    <source>
        <tissue evidence="2">Whole body</tissue>
    </source>
</reference>
<proteinExistence type="predicted"/>
<dbReference type="Proteomes" id="UP001187531">
    <property type="component" value="Unassembled WGS sequence"/>
</dbReference>
<accession>A0AA88KZ98</accession>
<evidence type="ECO:0000256" key="1">
    <source>
        <dbReference type="SAM" id="MobiDB-lite"/>
    </source>
</evidence>
<feature type="region of interest" description="Disordered" evidence="1">
    <location>
        <begin position="21"/>
        <end position="110"/>
    </location>
</feature>
<dbReference type="AlphaFoldDB" id="A0AA88KZ98"/>
<dbReference type="EMBL" id="JAVRJZ010000019">
    <property type="protein sequence ID" value="KAK2707216.1"/>
    <property type="molecule type" value="Genomic_DNA"/>
</dbReference>
<gene>
    <name evidence="2" type="ORF">QYM36_015038</name>
</gene>
<evidence type="ECO:0000313" key="2">
    <source>
        <dbReference type="EMBL" id="KAK2707216.1"/>
    </source>
</evidence>
<protein>
    <submittedName>
        <fullName evidence="2">Uncharacterized protein</fullName>
    </submittedName>
</protein>
<comment type="caution">
    <text evidence="2">The sequence shown here is derived from an EMBL/GenBank/DDBJ whole genome shotgun (WGS) entry which is preliminary data.</text>
</comment>
<feature type="compositionally biased region" description="Polar residues" evidence="1">
    <location>
        <begin position="31"/>
        <end position="49"/>
    </location>
</feature>
<evidence type="ECO:0000313" key="3">
    <source>
        <dbReference type="Proteomes" id="UP001187531"/>
    </source>
</evidence>
<name>A0AA88KZ98_ARTSF</name>
<sequence length="154" mass="15706">MFAYSATNDVSDYSRLRISVRHPNEKPPFNPGNNEAVSLGNPVTGTVSTAGKAKGTPEKVLAPGKVLPAENEAAGKAGLKSDGDEPTKAPPPEGTETGIAFENGEGKEAGMLGTEKVLGPVITEGKPIEPPGIAETVGAFTAVIIGVDAELPDD</sequence>
<organism evidence="2 3">
    <name type="scientific">Artemia franciscana</name>
    <name type="common">Brine shrimp</name>
    <name type="synonym">Artemia sanfranciscana</name>
    <dbReference type="NCBI Taxonomy" id="6661"/>
    <lineage>
        <taxon>Eukaryota</taxon>
        <taxon>Metazoa</taxon>
        <taxon>Ecdysozoa</taxon>
        <taxon>Arthropoda</taxon>
        <taxon>Crustacea</taxon>
        <taxon>Branchiopoda</taxon>
        <taxon>Anostraca</taxon>
        <taxon>Artemiidae</taxon>
        <taxon>Artemia</taxon>
    </lineage>
</organism>
<keyword evidence="3" id="KW-1185">Reference proteome</keyword>